<dbReference type="RefSeq" id="WP_203880699.1">
    <property type="nucleotide sequence ID" value="NZ_BAABHH010000001.1"/>
</dbReference>
<dbReference type="SUPFAM" id="SSF53335">
    <property type="entry name" value="S-adenosyl-L-methionine-dependent methyltransferases"/>
    <property type="match status" value="1"/>
</dbReference>
<dbReference type="EMBL" id="BONV01000001">
    <property type="protein sequence ID" value="GIG77202.1"/>
    <property type="molecule type" value="Genomic_DNA"/>
</dbReference>
<protein>
    <submittedName>
        <fullName evidence="2">SAM-dependent methyltransferase</fullName>
    </submittedName>
</protein>
<dbReference type="CDD" id="cd02440">
    <property type="entry name" value="AdoMet_MTases"/>
    <property type="match status" value="1"/>
</dbReference>
<dbReference type="Proteomes" id="UP000630097">
    <property type="component" value="Unassembled WGS sequence"/>
</dbReference>
<accession>A0A8J3LQZ0</accession>
<dbReference type="Gene3D" id="3.40.50.150">
    <property type="entry name" value="Vaccinia Virus protein VP39"/>
    <property type="match status" value="1"/>
</dbReference>
<dbReference type="Pfam" id="PF08241">
    <property type="entry name" value="Methyltransf_11"/>
    <property type="match status" value="1"/>
</dbReference>
<evidence type="ECO:0000313" key="3">
    <source>
        <dbReference type="Proteomes" id="UP000630097"/>
    </source>
</evidence>
<dbReference type="GO" id="GO:0008757">
    <property type="term" value="F:S-adenosylmethionine-dependent methyltransferase activity"/>
    <property type="evidence" value="ECO:0007669"/>
    <property type="project" value="InterPro"/>
</dbReference>
<gene>
    <name evidence="2" type="ORF">Pka01_03290</name>
</gene>
<proteinExistence type="predicted"/>
<name>A0A8J3LQZ0_9ACTN</name>
<reference evidence="2 3" key="1">
    <citation type="submission" date="2021-01" db="EMBL/GenBank/DDBJ databases">
        <title>Whole genome shotgun sequence of Planotetraspora kaengkrachanensis NBRC 104272.</title>
        <authorList>
            <person name="Komaki H."/>
            <person name="Tamura T."/>
        </authorList>
    </citation>
    <scope>NUCLEOTIDE SEQUENCE [LARGE SCALE GENOMIC DNA]</scope>
    <source>
        <strain evidence="2 3">NBRC 104272</strain>
    </source>
</reference>
<dbReference type="PANTHER" id="PTHR43591">
    <property type="entry name" value="METHYLTRANSFERASE"/>
    <property type="match status" value="1"/>
</dbReference>
<dbReference type="InterPro" id="IPR013216">
    <property type="entry name" value="Methyltransf_11"/>
</dbReference>
<keyword evidence="3" id="KW-1185">Reference proteome</keyword>
<dbReference type="AlphaFoldDB" id="A0A8J3LQZ0"/>
<evidence type="ECO:0000313" key="2">
    <source>
        <dbReference type="EMBL" id="GIG77202.1"/>
    </source>
</evidence>
<organism evidence="2 3">
    <name type="scientific">Planotetraspora kaengkrachanensis</name>
    <dbReference type="NCBI Taxonomy" id="575193"/>
    <lineage>
        <taxon>Bacteria</taxon>
        <taxon>Bacillati</taxon>
        <taxon>Actinomycetota</taxon>
        <taxon>Actinomycetes</taxon>
        <taxon>Streptosporangiales</taxon>
        <taxon>Streptosporangiaceae</taxon>
        <taxon>Planotetraspora</taxon>
    </lineage>
</organism>
<sequence length="262" mass="28235">MDVGRKAVSPTETSQANRGWWDGEADDYQAEHGEFLRDDGFIWCPEGLDEADAHLLGEVAGKIVLEVGCGAGQCGRWLAAQGASVAGFDLSYRQLQHSRRIDLSTGAALPVVQADAEALPFADGSFDLACSAFGALPFVADAGAVLAEVRRVLRPGGRFVFSVSHPIRWAFPDDPGPGGLTADRPYFDRTPYVEFSDDGVPSYVEHHRTMGDWVGLIASSGLILTGLAEPEWPEGHTQIWGGWSPLRGRLLPGTAIFQCLRP</sequence>
<keyword evidence="2" id="KW-0489">Methyltransferase</keyword>
<evidence type="ECO:0000259" key="1">
    <source>
        <dbReference type="Pfam" id="PF08241"/>
    </source>
</evidence>
<comment type="caution">
    <text evidence="2">The sequence shown here is derived from an EMBL/GenBank/DDBJ whole genome shotgun (WGS) entry which is preliminary data.</text>
</comment>
<dbReference type="GO" id="GO:0032259">
    <property type="term" value="P:methylation"/>
    <property type="evidence" value="ECO:0007669"/>
    <property type="project" value="UniProtKB-KW"/>
</dbReference>
<keyword evidence="2" id="KW-0808">Transferase</keyword>
<dbReference type="InterPro" id="IPR029063">
    <property type="entry name" value="SAM-dependent_MTases_sf"/>
</dbReference>
<feature type="domain" description="Methyltransferase type 11" evidence="1">
    <location>
        <begin position="65"/>
        <end position="161"/>
    </location>
</feature>